<sequence>MTKPLNQKPILLIVEDDQGLQSQLRWHFDQYETIFAENRADAVAALRLHEASVIIQDLGLPPDEDGVDEGFKCIQDILRIAPSSKIIVMTGKTDHENAIRAVGMGAYDFYHKPVDANTLDLIVQRAFHIFDLEADNRRLTIAKQAPLEGLISNDPQMLKICRQLEKISPTTVTCTLLGESGTGKEVMARAIHQLSPRKNKRFVAINCAAVPENLIESELFGYEKGAFTGANKLTLGKVETANEGTLFLDEIGDMPLNLQAKLLRFLQERVIERVGGRTEIPVDVRVICATNKDLEKMSREGSFREDLFYRICEMTVDIPPLRARQGDKALLARHFQLKFAKEHSQAVSGFTPDAIEAIEGYNWPGNIREMENKIKRAVIMAEGKYITREDLGLAEAGDLSLNLRHVRQEAEKSAILRALSMADHNVSATAKLLGITRPTFYDLVKKYDMQISASSHPDED</sequence>
<dbReference type="InterPro" id="IPR011006">
    <property type="entry name" value="CheY-like_superfamily"/>
</dbReference>
<dbReference type="PANTHER" id="PTHR32071:SF113">
    <property type="entry name" value="ALGINATE BIOSYNTHESIS TRANSCRIPTIONAL REGULATORY PROTEIN ALGB"/>
    <property type="match status" value="1"/>
</dbReference>
<dbReference type="SMART" id="SM00448">
    <property type="entry name" value="REC"/>
    <property type="match status" value="1"/>
</dbReference>
<evidence type="ECO:0000256" key="3">
    <source>
        <dbReference type="ARBA" id="ARBA00023015"/>
    </source>
</evidence>
<dbReference type="InterPro" id="IPR027417">
    <property type="entry name" value="P-loop_NTPase"/>
</dbReference>
<dbReference type="EMBL" id="BMYZ01000003">
    <property type="protein sequence ID" value="GGY82160.1"/>
    <property type="molecule type" value="Genomic_DNA"/>
</dbReference>
<evidence type="ECO:0000313" key="8">
    <source>
        <dbReference type="EMBL" id="GGY82160.1"/>
    </source>
</evidence>
<evidence type="ECO:0000259" key="7">
    <source>
        <dbReference type="PROSITE" id="PS50110"/>
    </source>
</evidence>
<dbReference type="CDD" id="cd00009">
    <property type="entry name" value="AAA"/>
    <property type="match status" value="1"/>
</dbReference>
<keyword evidence="4" id="KW-0804">Transcription</keyword>
<dbReference type="Pfam" id="PF02954">
    <property type="entry name" value="HTH_8"/>
    <property type="match status" value="1"/>
</dbReference>
<name>A0ABQ3BB13_9GAMM</name>
<accession>A0ABQ3BB13</accession>
<dbReference type="InterPro" id="IPR001789">
    <property type="entry name" value="Sig_transdc_resp-reg_receiver"/>
</dbReference>
<feature type="domain" description="Response regulatory" evidence="7">
    <location>
        <begin position="10"/>
        <end position="127"/>
    </location>
</feature>
<dbReference type="Pfam" id="PF00072">
    <property type="entry name" value="Response_reg"/>
    <property type="match status" value="1"/>
</dbReference>
<keyword evidence="5" id="KW-0597">Phosphoprotein</keyword>
<evidence type="ECO:0000256" key="5">
    <source>
        <dbReference type="PROSITE-ProRule" id="PRU00169"/>
    </source>
</evidence>
<dbReference type="SMART" id="SM00382">
    <property type="entry name" value="AAA"/>
    <property type="match status" value="1"/>
</dbReference>
<evidence type="ECO:0000256" key="1">
    <source>
        <dbReference type="ARBA" id="ARBA00022741"/>
    </source>
</evidence>
<dbReference type="InterPro" id="IPR002078">
    <property type="entry name" value="Sigma_54_int"/>
</dbReference>
<keyword evidence="2" id="KW-0067">ATP-binding</keyword>
<dbReference type="PROSITE" id="PS50045">
    <property type="entry name" value="SIGMA54_INTERACT_4"/>
    <property type="match status" value="1"/>
</dbReference>
<gene>
    <name evidence="8" type="ORF">GCM10011613_28610</name>
</gene>
<organism evidence="8 9">
    <name type="scientific">Cellvibrio zantedeschiae</name>
    <dbReference type="NCBI Taxonomy" id="1237077"/>
    <lineage>
        <taxon>Bacteria</taxon>
        <taxon>Pseudomonadati</taxon>
        <taxon>Pseudomonadota</taxon>
        <taxon>Gammaproteobacteria</taxon>
        <taxon>Cellvibrionales</taxon>
        <taxon>Cellvibrionaceae</taxon>
        <taxon>Cellvibrio</taxon>
    </lineage>
</organism>
<feature type="modified residue" description="4-aspartylphosphate" evidence="5">
    <location>
        <position position="57"/>
    </location>
</feature>
<dbReference type="Pfam" id="PF25601">
    <property type="entry name" value="AAA_lid_14"/>
    <property type="match status" value="1"/>
</dbReference>
<evidence type="ECO:0000256" key="2">
    <source>
        <dbReference type="ARBA" id="ARBA00022840"/>
    </source>
</evidence>
<evidence type="ECO:0000259" key="6">
    <source>
        <dbReference type="PROSITE" id="PS50045"/>
    </source>
</evidence>
<dbReference type="PANTHER" id="PTHR32071">
    <property type="entry name" value="TRANSCRIPTIONAL REGULATORY PROTEIN"/>
    <property type="match status" value="1"/>
</dbReference>
<dbReference type="SUPFAM" id="SSF46689">
    <property type="entry name" value="Homeodomain-like"/>
    <property type="match status" value="1"/>
</dbReference>
<dbReference type="RefSeq" id="WP_189419826.1">
    <property type="nucleotide sequence ID" value="NZ_BMYZ01000003.1"/>
</dbReference>
<proteinExistence type="predicted"/>
<keyword evidence="1" id="KW-0547">Nucleotide-binding</keyword>
<dbReference type="InterPro" id="IPR025943">
    <property type="entry name" value="Sigma_54_int_dom_ATP-bd_2"/>
</dbReference>
<comment type="caution">
    <text evidence="8">The sequence shown here is derived from an EMBL/GenBank/DDBJ whole genome shotgun (WGS) entry which is preliminary data.</text>
</comment>
<dbReference type="InterPro" id="IPR014264">
    <property type="entry name" value="PEP-CTERM_resp_reg"/>
</dbReference>
<dbReference type="Gene3D" id="3.40.50.300">
    <property type="entry name" value="P-loop containing nucleotide triphosphate hydrolases"/>
    <property type="match status" value="1"/>
</dbReference>
<dbReference type="NCBIfam" id="TIGR02915">
    <property type="entry name" value="PEP_resp_reg"/>
    <property type="match status" value="1"/>
</dbReference>
<dbReference type="Gene3D" id="1.10.8.60">
    <property type="match status" value="1"/>
</dbReference>
<dbReference type="PROSITE" id="PS50110">
    <property type="entry name" value="RESPONSE_REGULATORY"/>
    <property type="match status" value="1"/>
</dbReference>
<dbReference type="SUPFAM" id="SSF52172">
    <property type="entry name" value="CheY-like"/>
    <property type="match status" value="1"/>
</dbReference>
<dbReference type="Gene3D" id="1.10.10.60">
    <property type="entry name" value="Homeodomain-like"/>
    <property type="match status" value="1"/>
</dbReference>
<evidence type="ECO:0000313" key="9">
    <source>
        <dbReference type="Proteomes" id="UP000619761"/>
    </source>
</evidence>
<evidence type="ECO:0000256" key="4">
    <source>
        <dbReference type="ARBA" id="ARBA00023163"/>
    </source>
</evidence>
<keyword evidence="9" id="KW-1185">Reference proteome</keyword>
<dbReference type="InterPro" id="IPR058031">
    <property type="entry name" value="AAA_lid_NorR"/>
</dbReference>
<reference evidence="9" key="1">
    <citation type="journal article" date="2019" name="Int. J. Syst. Evol. Microbiol.">
        <title>The Global Catalogue of Microorganisms (GCM) 10K type strain sequencing project: providing services to taxonomists for standard genome sequencing and annotation.</title>
        <authorList>
            <consortium name="The Broad Institute Genomics Platform"/>
            <consortium name="The Broad Institute Genome Sequencing Center for Infectious Disease"/>
            <person name="Wu L."/>
            <person name="Ma J."/>
        </authorList>
    </citation>
    <scope>NUCLEOTIDE SEQUENCE [LARGE SCALE GENOMIC DNA]</scope>
    <source>
        <strain evidence="9">KCTC 32239</strain>
    </source>
</reference>
<dbReference type="InterPro" id="IPR003593">
    <property type="entry name" value="AAA+_ATPase"/>
</dbReference>
<dbReference type="PRINTS" id="PR01590">
    <property type="entry name" value="HTHFIS"/>
</dbReference>
<dbReference type="PROSITE" id="PS00676">
    <property type="entry name" value="SIGMA54_INTERACT_2"/>
    <property type="match status" value="1"/>
</dbReference>
<protein>
    <submittedName>
        <fullName evidence="8">PEP-CTERM-box response regulator transcription factor</fullName>
    </submittedName>
</protein>
<dbReference type="SUPFAM" id="SSF52540">
    <property type="entry name" value="P-loop containing nucleoside triphosphate hydrolases"/>
    <property type="match status" value="1"/>
</dbReference>
<dbReference type="CDD" id="cd00156">
    <property type="entry name" value="REC"/>
    <property type="match status" value="1"/>
</dbReference>
<dbReference type="InterPro" id="IPR009057">
    <property type="entry name" value="Homeodomain-like_sf"/>
</dbReference>
<dbReference type="InterPro" id="IPR002197">
    <property type="entry name" value="HTH_Fis"/>
</dbReference>
<dbReference type="Pfam" id="PF00158">
    <property type="entry name" value="Sigma54_activat"/>
    <property type="match status" value="1"/>
</dbReference>
<dbReference type="Proteomes" id="UP000619761">
    <property type="component" value="Unassembled WGS sequence"/>
</dbReference>
<feature type="domain" description="Sigma-54 factor interaction" evidence="6">
    <location>
        <begin position="150"/>
        <end position="379"/>
    </location>
</feature>
<dbReference type="Gene3D" id="3.40.50.2300">
    <property type="match status" value="1"/>
</dbReference>
<keyword evidence="3" id="KW-0805">Transcription regulation</keyword>